<dbReference type="PANTHER" id="PTHR48049">
    <property type="entry name" value="GLYCOSYLTRANSFERASE"/>
    <property type="match status" value="1"/>
</dbReference>
<dbReference type="AlphaFoldDB" id="A0A2P5F4R5"/>
<protein>
    <submittedName>
        <fullName evidence="4">UDP-glucuronosyl/UDP-glucosyltransferase</fullName>
    </submittedName>
</protein>
<dbReference type="FunCoup" id="A0A2P5F4R5">
    <property type="interactions" value="143"/>
</dbReference>
<comment type="caution">
    <text evidence="4">The sequence shown here is derived from an EMBL/GenBank/DDBJ whole genome shotgun (WGS) entry which is preliminary data.</text>
</comment>
<dbReference type="PANTHER" id="PTHR48049:SF91">
    <property type="entry name" value="UDP-GLYCOSYLTRANSFERASE 79B7-RELATED"/>
    <property type="match status" value="1"/>
</dbReference>
<dbReference type="OrthoDB" id="5835829at2759"/>
<dbReference type="EMBL" id="JXTC01000062">
    <property type="protein sequence ID" value="PON92777.1"/>
    <property type="molecule type" value="Genomic_DNA"/>
</dbReference>
<reference evidence="5" key="1">
    <citation type="submission" date="2016-06" db="EMBL/GenBank/DDBJ databases">
        <title>Parallel loss of symbiosis genes in relatives of nitrogen-fixing non-legume Parasponia.</title>
        <authorList>
            <person name="Van Velzen R."/>
            <person name="Holmer R."/>
            <person name="Bu F."/>
            <person name="Rutten L."/>
            <person name="Van Zeijl A."/>
            <person name="Liu W."/>
            <person name="Santuari L."/>
            <person name="Cao Q."/>
            <person name="Sharma T."/>
            <person name="Shen D."/>
            <person name="Roswanjaya Y."/>
            <person name="Wardhani T."/>
            <person name="Kalhor M.S."/>
            <person name="Jansen J."/>
            <person name="Van den Hoogen J."/>
            <person name="Gungor B."/>
            <person name="Hartog M."/>
            <person name="Hontelez J."/>
            <person name="Verver J."/>
            <person name="Yang W.-C."/>
            <person name="Schijlen E."/>
            <person name="Repin R."/>
            <person name="Schilthuizen M."/>
            <person name="Schranz E."/>
            <person name="Heidstra R."/>
            <person name="Miyata K."/>
            <person name="Fedorova E."/>
            <person name="Kohlen W."/>
            <person name="Bisseling T."/>
            <person name="Smit S."/>
            <person name="Geurts R."/>
        </authorList>
    </citation>
    <scope>NUCLEOTIDE SEQUENCE [LARGE SCALE GENOMIC DNA]</scope>
    <source>
        <strain evidence="5">cv. RG33-2</strain>
    </source>
</reference>
<evidence type="ECO:0000313" key="5">
    <source>
        <dbReference type="Proteomes" id="UP000237000"/>
    </source>
</evidence>
<dbReference type="Proteomes" id="UP000237000">
    <property type="component" value="Unassembled WGS sequence"/>
</dbReference>
<dbReference type="GO" id="GO:0035251">
    <property type="term" value="F:UDP-glucosyltransferase activity"/>
    <property type="evidence" value="ECO:0007669"/>
    <property type="project" value="InterPro"/>
</dbReference>
<accession>A0A2P5F4R5</accession>
<name>A0A2P5F4R5_TREOI</name>
<keyword evidence="2" id="KW-0328">Glycosyltransferase</keyword>
<dbReference type="CDD" id="cd03784">
    <property type="entry name" value="GT1_Gtf-like"/>
    <property type="match status" value="1"/>
</dbReference>
<dbReference type="InterPro" id="IPR002213">
    <property type="entry name" value="UDP_glucos_trans"/>
</dbReference>
<sequence>MAKFHVAMFPWFAMGHITPFIHLANELATRGHKVTILVPRKAQLQLQHLISLHPPHQDLISFISITVPHLQGLPRGAETASDIHISCSHLLAAAMDLTRHQVESSLRSSKPDIVFYDFAHWVPEITSQMGIKAVCFSVVSASSLAIALVPARNVLVDRPITEDDMKEPPPGYPSSTVVLRGPEVRSLLFITSPFGDDGITFYGRITTAMKNSDALCIRTCRELECALCDYMGAQFEKQVLLTGPLLPDTAADATTASLEDRWAEWLGRFEPGSVVFCAFGSQHVLEEDQFRELVLGFELTDLPFLVALKPPVGCDTVEEALPEGFEERVKGRGVVYGGWVQQPLILGNPSIGCFVNHCGFGSMWESLMSDNQIVLVPHLGDQILNTKLLAGELKVAVEVEREENRWFSKESLSKAIKSVMDEDSEVGIMVRNNHATWRHLFRKPGFISGYIDRFVHNLEELVNHK</sequence>
<evidence type="ECO:0000256" key="2">
    <source>
        <dbReference type="ARBA" id="ARBA00022676"/>
    </source>
</evidence>
<evidence type="ECO:0000256" key="1">
    <source>
        <dbReference type="ARBA" id="ARBA00009995"/>
    </source>
</evidence>
<organism evidence="4 5">
    <name type="scientific">Trema orientale</name>
    <name type="common">Charcoal tree</name>
    <name type="synonym">Celtis orientalis</name>
    <dbReference type="NCBI Taxonomy" id="63057"/>
    <lineage>
        <taxon>Eukaryota</taxon>
        <taxon>Viridiplantae</taxon>
        <taxon>Streptophyta</taxon>
        <taxon>Embryophyta</taxon>
        <taxon>Tracheophyta</taxon>
        <taxon>Spermatophyta</taxon>
        <taxon>Magnoliopsida</taxon>
        <taxon>eudicotyledons</taxon>
        <taxon>Gunneridae</taxon>
        <taxon>Pentapetalae</taxon>
        <taxon>rosids</taxon>
        <taxon>fabids</taxon>
        <taxon>Rosales</taxon>
        <taxon>Cannabaceae</taxon>
        <taxon>Trema</taxon>
    </lineage>
</organism>
<dbReference type="SUPFAM" id="SSF53756">
    <property type="entry name" value="UDP-Glycosyltransferase/glycogen phosphorylase"/>
    <property type="match status" value="1"/>
</dbReference>
<proteinExistence type="inferred from homology"/>
<keyword evidence="5" id="KW-1185">Reference proteome</keyword>
<dbReference type="InParanoid" id="A0A2P5F4R5"/>
<gene>
    <name evidence="4" type="ORF">TorRG33x02_113750</name>
</gene>
<dbReference type="Gene3D" id="3.40.50.2000">
    <property type="entry name" value="Glycogen Phosphorylase B"/>
    <property type="match status" value="2"/>
</dbReference>
<dbReference type="STRING" id="63057.A0A2P5F4R5"/>
<dbReference type="InterPro" id="IPR050481">
    <property type="entry name" value="UDP-glycosyltransf_plant"/>
</dbReference>
<keyword evidence="3 4" id="KW-0808">Transferase</keyword>
<evidence type="ECO:0000313" key="4">
    <source>
        <dbReference type="EMBL" id="PON92777.1"/>
    </source>
</evidence>
<evidence type="ECO:0000256" key="3">
    <source>
        <dbReference type="ARBA" id="ARBA00022679"/>
    </source>
</evidence>
<dbReference type="FunFam" id="3.40.50.2000:FF:000087">
    <property type="entry name" value="Glycosyltransferase"/>
    <property type="match status" value="1"/>
</dbReference>
<dbReference type="Pfam" id="PF00201">
    <property type="entry name" value="UDPGT"/>
    <property type="match status" value="1"/>
</dbReference>
<dbReference type="FunFam" id="3.40.50.2000:FF:000037">
    <property type="entry name" value="Glycosyltransferase"/>
    <property type="match status" value="1"/>
</dbReference>
<comment type="similarity">
    <text evidence="1">Belongs to the UDP-glycosyltransferase family.</text>
</comment>